<comment type="pathway">
    <text evidence="5">Amine and polyamine biosynthesis; spermidine biosynthesis; spermidine from putrescine: step 1/1.</text>
</comment>
<dbReference type="InterPro" id="IPR001045">
    <property type="entry name" value="Spermi_synthase"/>
</dbReference>
<dbReference type="InterPro" id="IPR030373">
    <property type="entry name" value="PABS_CS"/>
</dbReference>
<evidence type="ECO:0000256" key="3">
    <source>
        <dbReference type="ARBA" id="ARBA00023066"/>
    </source>
</evidence>
<feature type="binding site" evidence="5">
    <location>
        <position position="75"/>
    </location>
    <ligand>
        <name>spermidine</name>
        <dbReference type="ChEBI" id="CHEBI:57834"/>
    </ligand>
</feature>
<sequence>MSEVVKSEFGPNLWNMWFTEFNKEGAGLTLKVSRVIYSAVSDFQRIDVIETEEFGRALVLYGSIMITEKDEFVYHEMIGHVPLAVHPNPSRVLIIGGGDGGTLREVLKHRRVETARMVEIDPQVVEVCKRFFPNVASGFDDPRAKVTHDDGARFVANTREKFDLVLSDTSDPVGPAEVLFQQSFYQDVFNVLDEDGIFVAQSESPLFHADNVHKIYKNLRAVFPTVMMYLAHVPTYPSALWSFAFCSKRYHPLDDFRPGTIDIGGLRYYNADIHRGAFALPNYVKALLS</sequence>
<evidence type="ECO:0000259" key="9">
    <source>
        <dbReference type="PROSITE" id="PS51006"/>
    </source>
</evidence>
<dbReference type="EC" id="2.5.1.16" evidence="5"/>
<dbReference type="InterPro" id="IPR035246">
    <property type="entry name" value="Spermidine_synt_N"/>
</dbReference>
<keyword evidence="2 5" id="KW-0808">Transferase</keyword>
<reference evidence="10" key="1">
    <citation type="submission" date="2019-02" db="EMBL/GenBank/DDBJ databases">
        <authorList>
            <person name="Gruber-Vodicka R. H."/>
            <person name="Seah K. B. B."/>
        </authorList>
    </citation>
    <scope>NUCLEOTIDE SEQUENCE</scope>
    <source>
        <strain evidence="10">BECK_BZ15</strain>
    </source>
</reference>
<dbReference type="NCBIfam" id="NF002010">
    <property type="entry name" value="PRK00811.1"/>
    <property type="match status" value="1"/>
</dbReference>
<comment type="function">
    <text evidence="5">Catalyzes the irreversible transfer of a propylamine group from the amino donor S-adenosylmethioninamine (decarboxy-AdoMet) to putrescine (1,4-diaminobutane) to yield spermidine.</text>
</comment>
<name>A0A450S1P0_9GAMM</name>
<dbReference type="Gene3D" id="3.40.50.150">
    <property type="entry name" value="Vaccinia Virus protein VP39"/>
    <property type="match status" value="1"/>
</dbReference>
<evidence type="ECO:0000256" key="1">
    <source>
        <dbReference type="ARBA" id="ARBA00007867"/>
    </source>
</evidence>
<keyword evidence="3 5" id="KW-0745">Spermidine biosynthesis</keyword>
<dbReference type="EMBL" id="CAADEW010000010">
    <property type="protein sequence ID" value="VFJ45585.1"/>
    <property type="molecule type" value="Genomic_DNA"/>
</dbReference>
<dbReference type="InterPro" id="IPR037163">
    <property type="entry name" value="Spermidine_synt_N_sf"/>
</dbReference>
<dbReference type="UniPathway" id="UPA00248">
    <property type="reaction ID" value="UER00314"/>
</dbReference>
<dbReference type="Gene3D" id="2.30.140.10">
    <property type="entry name" value="Spermidine synthase, tetramerisation domain"/>
    <property type="match status" value="1"/>
</dbReference>
<evidence type="ECO:0000256" key="5">
    <source>
        <dbReference type="HAMAP-Rule" id="MF_00198"/>
    </source>
</evidence>
<dbReference type="PROSITE" id="PS51006">
    <property type="entry name" value="PABS_2"/>
    <property type="match status" value="1"/>
</dbReference>
<dbReference type="AlphaFoldDB" id="A0A450S1P0"/>
<dbReference type="GO" id="GO:0004766">
    <property type="term" value="F:spermidine synthase activity"/>
    <property type="evidence" value="ECO:0007669"/>
    <property type="project" value="UniProtKB-UniRule"/>
</dbReference>
<dbReference type="PANTHER" id="PTHR11558:SF11">
    <property type="entry name" value="SPERMIDINE SYNTHASE"/>
    <property type="match status" value="1"/>
</dbReference>
<dbReference type="NCBIfam" id="TIGR00417">
    <property type="entry name" value="speE"/>
    <property type="match status" value="1"/>
</dbReference>
<comment type="subunit">
    <text evidence="5">Homodimer or homotetramer.</text>
</comment>
<comment type="similarity">
    <text evidence="1 5 7">Belongs to the spermidine/spermine synthase family.</text>
</comment>
<dbReference type="PROSITE" id="PS01330">
    <property type="entry name" value="PABS_1"/>
    <property type="match status" value="1"/>
</dbReference>
<comment type="caution">
    <text evidence="5">Lacks conserved residue(s) required for the propagation of feature annotation.</text>
</comment>
<feature type="binding site" evidence="5">
    <location>
        <begin position="150"/>
        <end position="151"/>
    </location>
    <ligand>
        <name>S-methyl-5'-thioadenosine</name>
        <dbReference type="ChEBI" id="CHEBI:17509"/>
    </ligand>
</feature>
<dbReference type="Pfam" id="PF17284">
    <property type="entry name" value="Spermine_synt_N"/>
    <property type="match status" value="1"/>
</dbReference>
<feature type="binding site" evidence="5">
    <location>
        <position position="99"/>
    </location>
    <ligand>
        <name>spermidine</name>
        <dbReference type="ChEBI" id="CHEBI:57834"/>
    </ligand>
</feature>
<evidence type="ECO:0000256" key="6">
    <source>
        <dbReference type="PROSITE-ProRule" id="PRU00354"/>
    </source>
</evidence>
<protein>
    <recommendedName>
        <fullName evidence="5">Polyamine aminopropyltransferase</fullName>
    </recommendedName>
    <alternativeName>
        <fullName evidence="5">Putrescine aminopropyltransferase</fullName>
        <shortName evidence="5">PAPT</shortName>
    </alternativeName>
    <alternativeName>
        <fullName evidence="5">Spermidine synthase</fullName>
        <shortName evidence="5">SPDS</shortName>
        <shortName evidence="5">SPDSY</shortName>
        <ecNumber evidence="5">2.5.1.16</ecNumber>
    </alternativeName>
</protein>
<accession>A0A450S1P0</accession>
<organism evidence="10">
    <name type="scientific">Candidatus Kentrum sp. FW</name>
    <dbReference type="NCBI Taxonomy" id="2126338"/>
    <lineage>
        <taxon>Bacteria</taxon>
        <taxon>Pseudomonadati</taxon>
        <taxon>Pseudomonadota</taxon>
        <taxon>Gammaproteobacteria</taxon>
        <taxon>Candidatus Kentrum</taxon>
    </lineage>
</organism>
<proteinExistence type="inferred from homology"/>
<feature type="binding site" evidence="5">
    <location>
        <position position="44"/>
    </location>
    <ligand>
        <name>S-methyl-5'-thioadenosine</name>
        <dbReference type="ChEBI" id="CHEBI:17509"/>
    </ligand>
</feature>
<dbReference type="GO" id="GO:0008295">
    <property type="term" value="P:spermidine biosynthetic process"/>
    <property type="evidence" value="ECO:0007669"/>
    <property type="project" value="UniProtKB-UniRule"/>
</dbReference>
<dbReference type="GO" id="GO:0005829">
    <property type="term" value="C:cytosol"/>
    <property type="evidence" value="ECO:0007669"/>
    <property type="project" value="TreeGrafter"/>
</dbReference>
<evidence type="ECO:0000256" key="8">
    <source>
        <dbReference type="RuleBase" id="RU003837"/>
    </source>
</evidence>
<dbReference type="InterPro" id="IPR029063">
    <property type="entry name" value="SAM-dependent_MTases_sf"/>
</dbReference>
<dbReference type="InterPro" id="IPR030374">
    <property type="entry name" value="PABS"/>
</dbReference>
<feature type="domain" description="PABS" evidence="9">
    <location>
        <begin position="15"/>
        <end position="248"/>
    </location>
</feature>
<comment type="catalytic activity">
    <reaction evidence="5 8">
        <text>S-adenosyl 3-(methylsulfanyl)propylamine + putrescine = S-methyl-5'-thioadenosine + spermidine + H(+)</text>
        <dbReference type="Rhea" id="RHEA:12721"/>
        <dbReference type="ChEBI" id="CHEBI:15378"/>
        <dbReference type="ChEBI" id="CHEBI:17509"/>
        <dbReference type="ChEBI" id="CHEBI:57443"/>
        <dbReference type="ChEBI" id="CHEBI:57834"/>
        <dbReference type="ChEBI" id="CHEBI:326268"/>
        <dbReference type="EC" id="2.5.1.16"/>
    </reaction>
</comment>
<dbReference type="SUPFAM" id="SSF53335">
    <property type="entry name" value="S-adenosyl-L-methionine-dependent methyltransferases"/>
    <property type="match status" value="1"/>
</dbReference>
<dbReference type="CDD" id="cd02440">
    <property type="entry name" value="AdoMet_MTases"/>
    <property type="match status" value="1"/>
</dbReference>
<feature type="active site" description="Proton acceptor" evidence="5 6">
    <location>
        <position position="168"/>
    </location>
</feature>
<dbReference type="Pfam" id="PF01564">
    <property type="entry name" value="Spermine_synth"/>
    <property type="match status" value="1"/>
</dbReference>
<dbReference type="HAMAP" id="MF_00198">
    <property type="entry name" value="Spermidine_synth"/>
    <property type="match status" value="1"/>
</dbReference>
<feature type="binding site" evidence="5">
    <location>
        <position position="119"/>
    </location>
    <ligand>
        <name>S-methyl-5'-thioadenosine</name>
        <dbReference type="ChEBI" id="CHEBI:17509"/>
    </ligand>
</feature>
<gene>
    <name evidence="5" type="primary">speE</name>
    <name evidence="10" type="ORF">BECKFW1821A_GA0114235_101042</name>
</gene>
<evidence type="ECO:0000256" key="4">
    <source>
        <dbReference type="ARBA" id="ARBA00023115"/>
    </source>
</evidence>
<dbReference type="NCBIfam" id="NF037959">
    <property type="entry name" value="MFS_SpdSyn"/>
    <property type="match status" value="1"/>
</dbReference>
<dbReference type="PANTHER" id="PTHR11558">
    <property type="entry name" value="SPERMIDINE/SPERMINE SYNTHASE"/>
    <property type="match status" value="1"/>
</dbReference>
<evidence type="ECO:0000256" key="7">
    <source>
        <dbReference type="RuleBase" id="RU003836"/>
    </source>
</evidence>
<keyword evidence="4 5" id="KW-0620">Polyamine biosynthesis</keyword>
<feature type="binding site" evidence="5">
    <location>
        <position position="175"/>
    </location>
    <ligand>
        <name>S-methyl-5'-thioadenosine</name>
        <dbReference type="ChEBI" id="CHEBI:17509"/>
    </ligand>
</feature>
<evidence type="ECO:0000313" key="10">
    <source>
        <dbReference type="EMBL" id="VFJ45585.1"/>
    </source>
</evidence>
<evidence type="ECO:0000256" key="2">
    <source>
        <dbReference type="ARBA" id="ARBA00022679"/>
    </source>
</evidence>